<organism evidence="1">
    <name type="scientific">Rhizophora mucronata</name>
    <name type="common">Asiatic mangrove</name>
    <dbReference type="NCBI Taxonomy" id="61149"/>
    <lineage>
        <taxon>Eukaryota</taxon>
        <taxon>Viridiplantae</taxon>
        <taxon>Streptophyta</taxon>
        <taxon>Embryophyta</taxon>
        <taxon>Tracheophyta</taxon>
        <taxon>Spermatophyta</taxon>
        <taxon>Magnoliopsida</taxon>
        <taxon>eudicotyledons</taxon>
        <taxon>Gunneridae</taxon>
        <taxon>Pentapetalae</taxon>
        <taxon>rosids</taxon>
        <taxon>fabids</taxon>
        <taxon>Malpighiales</taxon>
        <taxon>Rhizophoraceae</taxon>
        <taxon>Rhizophora</taxon>
    </lineage>
</organism>
<protein>
    <submittedName>
        <fullName evidence="1">Uncharacterized protein</fullName>
    </submittedName>
</protein>
<reference evidence="1" key="1">
    <citation type="submission" date="2018-02" db="EMBL/GenBank/DDBJ databases">
        <title>Rhizophora mucronata_Transcriptome.</title>
        <authorList>
            <person name="Meera S.P."/>
            <person name="Sreeshan A."/>
            <person name="Augustine A."/>
        </authorList>
    </citation>
    <scope>NUCLEOTIDE SEQUENCE</scope>
    <source>
        <tissue evidence="1">Leaf</tissue>
    </source>
</reference>
<dbReference type="AlphaFoldDB" id="A0A2P2JK01"/>
<evidence type="ECO:0000313" key="1">
    <source>
        <dbReference type="EMBL" id="MBW93817.1"/>
    </source>
</evidence>
<proteinExistence type="predicted"/>
<sequence length="65" mass="7116">MKFLFNPLTTTTSMVDPKSFSSTIGSLKPTSILSIEVLLSVPLDDLPACSFISFNFSILSFSCFM</sequence>
<dbReference type="EMBL" id="GGEC01013334">
    <property type="protein sequence ID" value="MBW93817.1"/>
    <property type="molecule type" value="Transcribed_RNA"/>
</dbReference>
<name>A0A2P2JK01_RHIMU</name>
<accession>A0A2P2JK01</accession>